<reference evidence="1" key="2">
    <citation type="journal article" date="2019" name="Genome Biol. Evol.">
        <title>Day and night: Metabolic profiles and evolutionary relationships of six axenic non-marine cyanobacteria.</title>
        <authorList>
            <person name="Will S.E."/>
            <person name="Henke P."/>
            <person name="Boedeker C."/>
            <person name="Huang S."/>
            <person name="Brinkmann H."/>
            <person name="Rohde M."/>
            <person name="Jarek M."/>
            <person name="Friedl T."/>
            <person name="Seufert S."/>
            <person name="Schumacher M."/>
            <person name="Overmann J."/>
            <person name="Neumann-Schaal M."/>
            <person name="Petersen J."/>
        </authorList>
    </citation>
    <scope>NUCLEOTIDE SEQUENCE [LARGE SCALE GENOMIC DNA]</scope>
    <source>
        <strain evidence="1">PCC 7102</strain>
    </source>
</reference>
<dbReference type="OrthoDB" id="502665at2"/>
<evidence type="ECO:0000313" key="2">
    <source>
        <dbReference type="Proteomes" id="UP000271624"/>
    </source>
</evidence>
<accession>A0A3S1CK98</accession>
<organism evidence="1 2">
    <name type="scientific">Dulcicalothrix desertica PCC 7102</name>
    <dbReference type="NCBI Taxonomy" id="232991"/>
    <lineage>
        <taxon>Bacteria</taxon>
        <taxon>Bacillati</taxon>
        <taxon>Cyanobacteriota</taxon>
        <taxon>Cyanophyceae</taxon>
        <taxon>Nostocales</taxon>
        <taxon>Calotrichaceae</taxon>
        <taxon>Dulcicalothrix</taxon>
    </lineage>
</organism>
<reference evidence="1" key="1">
    <citation type="submission" date="2018-12" db="EMBL/GenBank/DDBJ databases">
        <authorList>
            <person name="Will S."/>
            <person name="Neumann-Schaal M."/>
            <person name="Henke P."/>
        </authorList>
    </citation>
    <scope>NUCLEOTIDE SEQUENCE</scope>
    <source>
        <strain evidence="1">PCC 7102</strain>
    </source>
</reference>
<gene>
    <name evidence="1" type="ORF">DSM106972_040560</name>
</gene>
<comment type="caution">
    <text evidence="1">The sequence shown here is derived from an EMBL/GenBank/DDBJ whole genome shotgun (WGS) entry which is preliminary data.</text>
</comment>
<sequence length="377" mass="43579">MATSKKLTTEPEEPKLTDIENRLSQLLTKNRADWTEMAKLTLNVQQEKLYRQGGFSSFSAWVRQLAVTNDREPSLLWRFIKAAKYFLKLTGNDDLEEVHKAARIPPEALEKLEKLQRQAPTPVFETLKKRVFSGDATVAECRRLEKDYRPPITEARTNRGRPHKGQEGKIEHLGHWRGTAFNTFIEQTQGELEIKAIPAASSRFTSRQIASTIKRALKEDCTWMQNYTNIRHAPKHWTTHQEVPIIKSEVLRLDLVGVVRWNFKQPKDLFAVKIISCTDDLEYFANWENYSEYCNYLCFASPLDNTELLDTLRDTASQFDFIGILGIDFSAKLSDSIAYPIQVIRYSRRLTGNKISSVYETLYEQVLGWSEIETDTM</sequence>
<dbReference type="EMBL" id="RSCL01000009">
    <property type="protein sequence ID" value="RUT05235.1"/>
    <property type="molecule type" value="Genomic_DNA"/>
</dbReference>
<name>A0A3S1CK98_9CYAN</name>
<protein>
    <submittedName>
        <fullName evidence="1">Uncharacterized protein</fullName>
    </submittedName>
</protein>
<evidence type="ECO:0000313" key="1">
    <source>
        <dbReference type="EMBL" id="RUT05235.1"/>
    </source>
</evidence>
<dbReference type="Proteomes" id="UP000271624">
    <property type="component" value="Unassembled WGS sequence"/>
</dbReference>
<dbReference type="RefSeq" id="WP_127082472.1">
    <property type="nucleotide sequence ID" value="NZ_RSCL01000009.1"/>
</dbReference>
<proteinExistence type="predicted"/>
<keyword evidence="2" id="KW-1185">Reference proteome</keyword>
<dbReference type="AlphaFoldDB" id="A0A3S1CK98"/>